<reference evidence="4 5" key="1">
    <citation type="journal article" date="2012" name="J. Bacteriol.">
        <title>Draft genome sequence of the cyanide-utilizing bacterium Pseudomonas fluorescens strain NCIMB 11764.</title>
        <authorList>
            <person name="Vilo C.A."/>
            <person name="Benedik M.J."/>
            <person name="Kunz D.A."/>
            <person name="Dong Q."/>
        </authorList>
    </citation>
    <scope>NUCLEOTIDE SEQUENCE [LARGE SCALE GENOMIC DNA]</scope>
    <source>
        <strain evidence="4 5">NCIMB 11764</strain>
    </source>
</reference>
<accession>A0A0K1QYQ4</accession>
<organism evidence="4 5">
    <name type="scientific">Pseudomonas fluorescens NCIMB 11764</name>
    <dbReference type="NCBI Taxonomy" id="1221522"/>
    <lineage>
        <taxon>Bacteria</taxon>
        <taxon>Pseudomonadati</taxon>
        <taxon>Pseudomonadota</taxon>
        <taxon>Gammaproteobacteria</taxon>
        <taxon>Pseudomonadales</taxon>
        <taxon>Pseudomonadaceae</taxon>
        <taxon>Pseudomonas</taxon>
    </lineage>
</organism>
<dbReference type="PANTHER" id="PTHR43479">
    <property type="entry name" value="ACREF/ENVCD OPERON REPRESSOR-RELATED"/>
    <property type="match status" value="1"/>
</dbReference>
<dbReference type="Pfam" id="PF21306">
    <property type="entry name" value="TetR_C_40"/>
    <property type="match status" value="1"/>
</dbReference>
<dbReference type="Pfam" id="PF00440">
    <property type="entry name" value="TetR_N"/>
    <property type="match status" value="1"/>
</dbReference>
<dbReference type="GO" id="GO:0003677">
    <property type="term" value="F:DNA binding"/>
    <property type="evidence" value="ECO:0007669"/>
    <property type="project" value="UniProtKB-UniRule"/>
</dbReference>
<dbReference type="eggNOG" id="COG1309">
    <property type="taxonomic scope" value="Bacteria"/>
</dbReference>
<dbReference type="SUPFAM" id="SSF46689">
    <property type="entry name" value="Homeodomain-like"/>
    <property type="match status" value="1"/>
</dbReference>
<evidence type="ECO:0000256" key="2">
    <source>
        <dbReference type="PROSITE-ProRule" id="PRU00335"/>
    </source>
</evidence>
<dbReference type="InterPro" id="IPR001647">
    <property type="entry name" value="HTH_TetR"/>
</dbReference>
<sequence length="218" mass="24194">MELDAPLDHRSVTAQRKRDAMRARILSATMDLLEDPSKVSVTIEDVARVANISRGAFYKHFASLEEAVAAIGQEATDGMTLHILPVYDVLTHPLERISTAMRLFLLRAHTDRRWAAFFLRADLVQDQSILLKYVLADLQAGRDAGLLDLPSMQAGVDALIGATLEGVRSMNQRRVDDPQAYIDAVILMVLRGFGVENMSAHEAVTFSRSYLQTQAQVD</sequence>
<name>A0A0K1QYQ4_PSEFL</name>
<dbReference type="InterPro" id="IPR009057">
    <property type="entry name" value="Homeodomain-like_sf"/>
</dbReference>
<feature type="domain" description="HTH tetR-type" evidence="3">
    <location>
        <begin position="19"/>
        <end position="79"/>
    </location>
</feature>
<evidence type="ECO:0000313" key="4">
    <source>
        <dbReference type="EMBL" id="AKV10863.1"/>
    </source>
</evidence>
<keyword evidence="1 2" id="KW-0238">DNA-binding</keyword>
<feature type="DNA-binding region" description="H-T-H motif" evidence="2">
    <location>
        <begin position="42"/>
        <end position="61"/>
    </location>
</feature>
<dbReference type="PANTHER" id="PTHR43479:SF11">
    <property type="entry name" value="ACREF_ENVCD OPERON REPRESSOR-RELATED"/>
    <property type="match status" value="1"/>
</dbReference>
<gene>
    <name evidence="4" type="ORF">B723_16570</name>
</gene>
<evidence type="ECO:0000256" key="1">
    <source>
        <dbReference type="ARBA" id="ARBA00023125"/>
    </source>
</evidence>
<dbReference type="InterPro" id="IPR049513">
    <property type="entry name" value="TetR_C_40"/>
</dbReference>
<dbReference type="Gene3D" id="1.10.357.10">
    <property type="entry name" value="Tetracycline Repressor, domain 2"/>
    <property type="match status" value="1"/>
</dbReference>
<dbReference type="InterPro" id="IPR050624">
    <property type="entry name" value="HTH-type_Tx_Regulator"/>
</dbReference>
<dbReference type="Proteomes" id="UP000017175">
    <property type="component" value="Chromosome"/>
</dbReference>
<proteinExistence type="predicted"/>
<dbReference type="PROSITE" id="PS50977">
    <property type="entry name" value="HTH_TETR_2"/>
    <property type="match status" value="1"/>
</dbReference>
<evidence type="ECO:0000313" key="5">
    <source>
        <dbReference type="Proteomes" id="UP000017175"/>
    </source>
</evidence>
<dbReference type="AlphaFoldDB" id="A0A0K1QYQ4"/>
<dbReference type="EMBL" id="CP010945">
    <property type="protein sequence ID" value="AKV10863.1"/>
    <property type="molecule type" value="Genomic_DNA"/>
</dbReference>
<evidence type="ECO:0000259" key="3">
    <source>
        <dbReference type="PROSITE" id="PS50977"/>
    </source>
</evidence>
<protein>
    <recommendedName>
        <fullName evidence="3">HTH tetR-type domain-containing protein</fullName>
    </recommendedName>
</protein>